<dbReference type="AlphaFoldDB" id="K9UFQ9"/>
<evidence type="ECO:0000313" key="3">
    <source>
        <dbReference type="Proteomes" id="UP000010366"/>
    </source>
</evidence>
<dbReference type="KEGG" id="cmp:Cha6605_1937"/>
<reference evidence="2 3" key="1">
    <citation type="submission" date="2012-05" db="EMBL/GenBank/DDBJ databases">
        <title>Finished chromosome of genome of Chamaesiphon sp. PCC 6605.</title>
        <authorList>
            <consortium name="US DOE Joint Genome Institute"/>
            <person name="Gugger M."/>
            <person name="Coursin T."/>
            <person name="Rippka R."/>
            <person name="Tandeau De Marsac N."/>
            <person name="Huntemann M."/>
            <person name="Wei C.-L."/>
            <person name="Han J."/>
            <person name="Detter J.C."/>
            <person name="Han C."/>
            <person name="Tapia R."/>
            <person name="Chen A."/>
            <person name="Kyrpides N."/>
            <person name="Mavromatis K."/>
            <person name="Markowitz V."/>
            <person name="Szeto E."/>
            <person name="Ivanova N."/>
            <person name="Pagani I."/>
            <person name="Pati A."/>
            <person name="Goodwin L."/>
            <person name="Nordberg H.P."/>
            <person name="Cantor M.N."/>
            <person name="Hua S.X."/>
            <person name="Woyke T."/>
            <person name="Kerfeld C.A."/>
        </authorList>
    </citation>
    <scope>NUCLEOTIDE SEQUENCE [LARGE SCALE GENOMIC DNA]</scope>
    <source>
        <strain evidence="3">ATCC 27169 / PCC 6605</strain>
    </source>
</reference>
<proteinExistence type="predicted"/>
<feature type="signal peptide" evidence="1">
    <location>
        <begin position="1"/>
        <end position="28"/>
    </location>
</feature>
<dbReference type="RefSeq" id="WP_015159210.1">
    <property type="nucleotide sequence ID" value="NC_019697.1"/>
</dbReference>
<sequence length="72" mass="7445">MSKQIKLAIGSVLALATLGLITTGAVSAQERSSGSCCKKMQQSEKMQLPVNSQSSSYSPGCRGDLSPITLIG</sequence>
<accession>K9UFQ9</accession>
<name>K9UFQ9_CHAP6</name>
<dbReference type="EMBL" id="CP003600">
    <property type="protein sequence ID" value="AFY93044.1"/>
    <property type="molecule type" value="Genomic_DNA"/>
</dbReference>
<evidence type="ECO:0000313" key="2">
    <source>
        <dbReference type="EMBL" id="AFY93044.1"/>
    </source>
</evidence>
<dbReference type="OrthoDB" id="9911959at2"/>
<dbReference type="HOGENOM" id="CLU_2841787_0_0_3"/>
<keyword evidence="1" id="KW-0732">Signal</keyword>
<keyword evidence="3" id="KW-1185">Reference proteome</keyword>
<organism evidence="2 3">
    <name type="scientific">Chamaesiphon minutus (strain ATCC 27169 / PCC 6605)</name>
    <dbReference type="NCBI Taxonomy" id="1173020"/>
    <lineage>
        <taxon>Bacteria</taxon>
        <taxon>Bacillati</taxon>
        <taxon>Cyanobacteriota</taxon>
        <taxon>Cyanophyceae</taxon>
        <taxon>Gomontiellales</taxon>
        <taxon>Chamaesiphonaceae</taxon>
        <taxon>Chamaesiphon</taxon>
    </lineage>
</organism>
<evidence type="ECO:0000256" key="1">
    <source>
        <dbReference type="SAM" id="SignalP"/>
    </source>
</evidence>
<protein>
    <submittedName>
        <fullName evidence="2">Uncharacterized protein</fullName>
    </submittedName>
</protein>
<feature type="chain" id="PRO_5003937161" evidence="1">
    <location>
        <begin position="29"/>
        <end position="72"/>
    </location>
</feature>
<gene>
    <name evidence="2" type="ORF">Cha6605_1937</name>
</gene>
<dbReference type="Proteomes" id="UP000010366">
    <property type="component" value="Chromosome"/>
</dbReference>